<protein>
    <submittedName>
        <fullName evidence="2">Endonuclease/Exonuclease/phosphatase family protein</fullName>
    </submittedName>
</protein>
<dbReference type="PANTHER" id="PTHR14859:SF1">
    <property type="entry name" value="PGAP2-INTERACTING PROTEIN"/>
    <property type="match status" value="1"/>
</dbReference>
<name>A0ABZ0S6L0_9GAMM</name>
<dbReference type="Pfam" id="PF03372">
    <property type="entry name" value="Exo_endo_phos"/>
    <property type="match status" value="1"/>
</dbReference>
<dbReference type="PANTHER" id="PTHR14859">
    <property type="entry name" value="CALCOFLUOR WHITE HYPERSENSITIVE PROTEIN PRECURSOR"/>
    <property type="match status" value="1"/>
</dbReference>
<proteinExistence type="predicted"/>
<sequence length="244" mass="27309">MRKKRGTNRGVLSVASYNIHRGLGADGRRDWERILQVIAAMDADVLALQEVETPAEPAPSADTLALLPRLTALGYELLFDPTLRNGDADYGNLLLSRWPVVARERQDLSVPGREPRGLIEAELHAGVRTLWVMATHLGLGMRERRLQVAQLARRIDHWQSLNPRPPLVLLGDLNHWVPFAPGLKPLRMRLSAVPARASYPARWPLLALDRIFYAGGLQLRAWGVERGPVSSQASDHRPLWARFA</sequence>
<dbReference type="Proteomes" id="UP001432180">
    <property type="component" value="Chromosome"/>
</dbReference>
<keyword evidence="2" id="KW-0378">Hydrolase</keyword>
<organism evidence="2 3">
    <name type="scientific">Thiorhodovibrio winogradskyi</name>
    <dbReference type="NCBI Taxonomy" id="77007"/>
    <lineage>
        <taxon>Bacteria</taxon>
        <taxon>Pseudomonadati</taxon>
        <taxon>Pseudomonadota</taxon>
        <taxon>Gammaproteobacteria</taxon>
        <taxon>Chromatiales</taxon>
        <taxon>Chromatiaceae</taxon>
        <taxon>Thiorhodovibrio</taxon>
    </lineage>
</organism>
<dbReference type="GO" id="GO:0004519">
    <property type="term" value="F:endonuclease activity"/>
    <property type="evidence" value="ECO:0007669"/>
    <property type="project" value="UniProtKB-KW"/>
</dbReference>
<keyword evidence="2" id="KW-0255">Endonuclease</keyword>
<keyword evidence="3" id="KW-1185">Reference proteome</keyword>
<dbReference type="RefSeq" id="WP_328986682.1">
    <property type="nucleotide sequence ID" value="NZ_CP121472.1"/>
</dbReference>
<evidence type="ECO:0000313" key="3">
    <source>
        <dbReference type="Proteomes" id="UP001432180"/>
    </source>
</evidence>
<dbReference type="Gene3D" id="3.60.10.10">
    <property type="entry name" value="Endonuclease/exonuclease/phosphatase"/>
    <property type="match status" value="1"/>
</dbReference>
<keyword evidence="2" id="KW-0540">Nuclease</keyword>
<dbReference type="InterPro" id="IPR036691">
    <property type="entry name" value="Endo/exonu/phosph_ase_sf"/>
</dbReference>
<dbReference type="InterPro" id="IPR005135">
    <property type="entry name" value="Endo/exonuclease/phosphatase"/>
</dbReference>
<dbReference type="InterPro" id="IPR051916">
    <property type="entry name" value="GPI-anchor_lipid_remodeler"/>
</dbReference>
<reference evidence="2 3" key="1">
    <citation type="journal article" date="2023" name="Microorganisms">
        <title>Thiorhodovibrio frisius and Trv. litoralis spp. nov., Two Novel Members from a Clade of Fastidious Purple Sulfur Bacteria That Exhibit Unique Red-Shifted Light-Harvesting Capabilities.</title>
        <authorList>
            <person name="Methner A."/>
            <person name="Kuzyk S.B."/>
            <person name="Petersen J."/>
            <person name="Bauer S."/>
            <person name="Brinkmann H."/>
            <person name="Sichau K."/>
            <person name="Wanner G."/>
            <person name="Wolf J."/>
            <person name="Neumann-Schaal M."/>
            <person name="Henke P."/>
            <person name="Tank M."/>
            <person name="Sproer C."/>
            <person name="Bunk B."/>
            <person name="Overmann J."/>
        </authorList>
    </citation>
    <scope>NUCLEOTIDE SEQUENCE [LARGE SCALE GENOMIC DNA]</scope>
    <source>
        <strain evidence="2 3">DSM 6702</strain>
    </source>
</reference>
<evidence type="ECO:0000313" key="2">
    <source>
        <dbReference type="EMBL" id="WPL16134.1"/>
    </source>
</evidence>
<dbReference type="EMBL" id="CP121472">
    <property type="protein sequence ID" value="WPL16134.1"/>
    <property type="molecule type" value="Genomic_DNA"/>
</dbReference>
<dbReference type="SUPFAM" id="SSF56219">
    <property type="entry name" value="DNase I-like"/>
    <property type="match status" value="1"/>
</dbReference>
<feature type="domain" description="Endonuclease/exonuclease/phosphatase" evidence="1">
    <location>
        <begin position="15"/>
        <end position="236"/>
    </location>
</feature>
<gene>
    <name evidence="2" type="ORF">Thiowin_01081</name>
</gene>
<evidence type="ECO:0000259" key="1">
    <source>
        <dbReference type="Pfam" id="PF03372"/>
    </source>
</evidence>
<accession>A0ABZ0S6L0</accession>